<dbReference type="InterPro" id="IPR001279">
    <property type="entry name" value="Metallo-B-lactamas"/>
</dbReference>
<protein>
    <submittedName>
        <fullName evidence="2">Zn-dependent hydrolase</fullName>
    </submittedName>
</protein>
<dbReference type="RefSeq" id="WP_010878995.1">
    <property type="nucleotide sequence ID" value="NZ_CP006577.1"/>
</dbReference>
<evidence type="ECO:0000259" key="1">
    <source>
        <dbReference type="SMART" id="SM00849"/>
    </source>
</evidence>
<dbReference type="AlphaFoldDB" id="A0A075WLV4"/>
<evidence type="ECO:0000313" key="2">
    <source>
        <dbReference type="EMBL" id="AIG98508.1"/>
    </source>
</evidence>
<feature type="domain" description="Metallo-beta-lactamase" evidence="1">
    <location>
        <begin position="20"/>
        <end position="187"/>
    </location>
</feature>
<name>A0A075WLV4_ARCFL</name>
<dbReference type="GeneID" id="24795245"/>
<evidence type="ECO:0000313" key="3">
    <source>
        <dbReference type="Proteomes" id="UP000028501"/>
    </source>
</evidence>
<dbReference type="HOGENOM" id="CLU_936035_0_0_2"/>
<dbReference type="GO" id="GO:0016787">
    <property type="term" value="F:hydrolase activity"/>
    <property type="evidence" value="ECO:0007669"/>
    <property type="project" value="UniProtKB-KW"/>
</dbReference>
<dbReference type="SMART" id="SM00849">
    <property type="entry name" value="Lactamase_B"/>
    <property type="match status" value="1"/>
</dbReference>
<dbReference type="PANTHER" id="PTHR23131">
    <property type="entry name" value="ENDORIBONUCLEASE LACTB2"/>
    <property type="match status" value="1"/>
</dbReference>
<reference evidence="2 3" key="1">
    <citation type="submission" date="2013-07" db="EMBL/GenBank/DDBJ databases">
        <title>Genome of Archaeoglobus fulgidus.</title>
        <authorList>
            <person name="Fiebig A."/>
            <person name="Birkeland N.-K."/>
        </authorList>
    </citation>
    <scope>NUCLEOTIDE SEQUENCE [LARGE SCALE GENOMIC DNA]</scope>
    <source>
        <strain evidence="2 3">DSM 8774</strain>
    </source>
</reference>
<dbReference type="Pfam" id="PF00753">
    <property type="entry name" value="Lactamase_B"/>
    <property type="match status" value="1"/>
</dbReference>
<dbReference type="EMBL" id="CP006577">
    <property type="protein sequence ID" value="AIG98508.1"/>
    <property type="molecule type" value="Genomic_DNA"/>
</dbReference>
<sequence length="276" mass="31505">MEVMRGVRVIEGMNGGRFPYCNVVVVGDVVIDAGAGLEVMRKVNASLLVLSHLHPDHSSGAWLFKDVLAPAEGRITLDTLARRFVAPDLVESWKRFISAATGLREFECERYEEGVVVKEPEIVAVPVKGHTMDHHVFLIEQKVLFGADVDLTSFGPFYGNPEADPYLFEREMDKLLDIDFEIFVSAHSKPVFGKEEAEGRILEFKRKIKEREEIILSLLEEPKSLDELVELSPIYGRKPYAKEILDFFERVMIEKHIEKLEMEGRVRKEDGKYVRV</sequence>
<dbReference type="InterPro" id="IPR036866">
    <property type="entry name" value="RibonucZ/Hydroxyglut_hydro"/>
</dbReference>
<dbReference type="KEGG" id="afg:AFULGI_00017500"/>
<proteinExistence type="predicted"/>
<dbReference type="Gene3D" id="3.60.15.10">
    <property type="entry name" value="Ribonuclease Z/Hydroxyacylglutathione hydrolase-like"/>
    <property type="match status" value="1"/>
</dbReference>
<gene>
    <name evidence="2" type="ORF">AFULGI_00017500</name>
</gene>
<accession>A0A075WLV4</accession>
<organism evidence="2 3">
    <name type="scientific">Archaeoglobus fulgidus DSM 8774</name>
    <dbReference type="NCBI Taxonomy" id="1344584"/>
    <lineage>
        <taxon>Archaea</taxon>
        <taxon>Methanobacteriati</taxon>
        <taxon>Methanobacteriota</taxon>
        <taxon>Archaeoglobi</taxon>
        <taxon>Archaeoglobales</taxon>
        <taxon>Archaeoglobaceae</taxon>
        <taxon>Archaeoglobus</taxon>
    </lineage>
</organism>
<dbReference type="Proteomes" id="UP000028501">
    <property type="component" value="Chromosome"/>
</dbReference>
<dbReference type="InterPro" id="IPR050662">
    <property type="entry name" value="Sec-metab_biosynth-thioest"/>
</dbReference>
<keyword evidence="2" id="KW-0378">Hydrolase</keyword>
<dbReference type="SUPFAM" id="SSF56281">
    <property type="entry name" value="Metallo-hydrolase/oxidoreductase"/>
    <property type="match status" value="1"/>
</dbReference>